<feature type="transmembrane region" description="Helical" evidence="6">
    <location>
        <begin position="193"/>
        <end position="212"/>
    </location>
</feature>
<sequence length="304" mass="31950">MKRQLLIDLLAAGRVANLPSVVSNVLLGCGLGWLLVAPGSLAILFPVLAGCCLYVGGCFLNDWADRFWDAAHRPERPLPARRISPEFLRNAAFALMAVGCLLAAFSGWPALLVAVMIAGAIALYTWIHKKTAWGVVPMGLCRGLLYLLGFVAQGGAGFSSGGLVLLMAGGLLFYVGGLSLFARSEAQAVVPRVNRMLGLLMMTLVAFTHAAYWFTLSFGAALVALLALAPYSWLLRRGIGAIKSSIGKGVSHLLANICLVDLVAMLPLAVVLAGGGHWLALLLPLVSGGAYFLAVLLQKVAPAT</sequence>
<proteinExistence type="predicted"/>
<evidence type="ECO:0000256" key="1">
    <source>
        <dbReference type="ARBA" id="ARBA00004141"/>
    </source>
</evidence>
<evidence type="ECO:0000313" key="8">
    <source>
        <dbReference type="Proteomes" id="UP000604083"/>
    </source>
</evidence>
<comment type="caution">
    <text evidence="7">The sequence shown here is derived from an EMBL/GenBank/DDBJ whole genome shotgun (WGS) entry which is preliminary data.</text>
</comment>
<evidence type="ECO:0000256" key="4">
    <source>
        <dbReference type="ARBA" id="ARBA00022989"/>
    </source>
</evidence>
<accession>A0A934VLS3</accession>
<dbReference type="InterPro" id="IPR000537">
    <property type="entry name" value="UbiA_prenyltransferase"/>
</dbReference>
<dbReference type="AlphaFoldDB" id="A0A934VLS3"/>
<feature type="transmembrane region" description="Helical" evidence="6">
    <location>
        <begin position="278"/>
        <end position="297"/>
    </location>
</feature>
<dbReference type="Gene3D" id="1.10.357.140">
    <property type="entry name" value="UbiA prenyltransferase"/>
    <property type="match status" value="1"/>
</dbReference>
<dbReference type="RefSeq" id="WP_200390820.1">
    <property type="nucleotide sequence ID" value="NZ_JAENIO010000008.1"/>
</dbReference>
<keyword evidence="5 6" id="KW-0472">Membrane</keyword>
<evidence type="ECO:0000256" key="3">
    <source>
        <dbReference type="ARBA" id="ARBA00022692"/>
    </source>
</evidence>
<comment type="subcellular location">
    <subcellularLocation>
        <location evidence="1">Membrane</location>
        <topology evidence="1">Multi-pass membrane protein</topology>
    </subcellularLocation>
</comment>
<feature type="transmembrane region" description="Helical" evidence="6">
    <location>
        <begin position="254"/>
        <end position="272"/>
    </location>
</feature>
<evidence type="ECO:0000256" key="5">
    <source>
        <dbReference type="ARBA" id="ARBA00023136"/>
    </source>
</evidence>
<feature type="transmembrane region" description="Helical" evidence="6">
    <location>
        <begin position="162"/>
        <end position="181"/>
    </location>
</feature>
<gene>
    <name evidence="7" type="ORF">JIN78_04865</name>
</gene>
<feature type="transmembrane region" description="Helical" evidence="6">
    <location>
        <begin position="12"/>
        <end position="35"/>
    </location>
</feature>
<feature type="transmembrane region" description="Helical" evidence="6">
    <location>
        <begin position="218"/>
        <end position="234"/>
    </location>
</feature>
<feature type="transmembrane region" description="Helical" evidence="6">
    <location>
        <begin position="41"/>
        <end position="60"/>
    </location>
</feature>
<dbReference type="Pfam" id="PF01040">
    <property type="entry name" value="UbiA"/>
    <property type="match status" value="1"/>
</dbReference>
<dbReference type="GO" id="GO:0016765">
    <property type="term" value="F:transferase activity, transferring alkyl or aryl (other than methyl) groups"/>
    <property type="evidence" value="ECO:0007669"/>
    <property type="project" value="InterPro"/>
</dbReference>
<keyword evidence="2" id="KW-1003">Cell membrane</keyword>
<dbReference type="Proteomes" id="UP000604083">
    <property type="component" value="Unassembled WGS sequence"/>
</dbReference>
<feature type="transmembrane region" description="Helical" evidence="6">
    <location>
        <begin position="111"/>
        <end position="127"/>
    </location>
</feature>
<protein>
    <submittedName>
        <fullName evidence="7">UbiA family prenyltransferase</fullName>
    </submittedName>
</protein>
<evidence type="ECO:0000256" key="2">
    <source>
        <dbReference type="ARBA" id="ARBA00022475"/>
    </source>
</evidence>
<feature type="transmembrane region" description="Helical" evidence="6">
    <location>
        <begin position="139"/>
        <end position="156"/>
    </location>
</feature>
<evidence type="ECO:0000256" key="6">
    <source>
        <dbReference type="SAM" id="Phobius"/>
    </source>
</evidence>
<dbReference type="GO" id="GO:0016020">
    <property type="term" value="C:membrane"/>
    <property type="evidence" value="ECO:0007669"/>
    <property type="project" value="UniProtKB-SubCell"/>
</dbReference>
<keyword evidence="3 6" id="KW-0812">Transmembrane</keyword>
<keyword evidence="4 6" id="KW-1133">Transmembrane helix</keyword>
<dbReference type="InterPro" id="IPR044878">
    <property type="entry name" value="UbiA_sf"/>
</dbReference>
<organism evidence="7 8">
    <name type="scientific">Roseibacillus ishigakijimensis</name>
    <dbReference type="NCBI Taxonomy" id="454146"/>
    <lineage>
        <taxon>Bacteria</taxon>
        <taxon>Pseudomonadati</taxon>
        <taxon>Verrucomicrobiota</taxon>
        <taxon>Verrucomicrobiia</taxon>
        <taxon>Verrucomicrobiales</taxon>
        <taxon>Verrucomicrobiaceae</taxon>
        <taxon>Roseibacillus</taxon>
    </lineage>
</organism>
<dbReference type="EMBL" id="JAENIO010000008">
    <property type="protein sequence ID" value="MBK1833386.1"/>
    <property type="molecule type" value="Genomic_DNA"/>
</dbReference>
<reference evidence="7" key="1">
    <citation type="submission" date="2021-01" db="EMBL/GenBank/DDBJ databases">
        <title>Modified the classification status of verrucomicrobia.</title>
        <authorList>
            <person name="Feng X."/>
        </authorList>
    </citation>
    <scope>NUCLEOTIDE SEQUENCE</scope>
    <source>
        <strain evidence="7">KCTC 12986</strain>
    </source>
</reference>
<name>A0A934VLS3_9BACT</name>
<keyword evidence="8" id="KW-1185">Reference proteome</keyword>
<evidence type="ECO:0000313" key="7">
    <source>
        <dbReference type="EMBL" id="MBK1833386.1"/>
    </source>
</evidence>
<dbReference type="PROSITE" id="PS51257">
    <property type="entry name" value="PROKAR_LIPOPROTEIN"/>
    <property type="match status" value="1"/>
</dbReference>